<dbReference type="SUPFAM" id="SSF50630">
    <property type="entry name" value="Acid proteases"/>
    <property type="match status" value="1"/>
</dbReference>
<dbReference type="InterPro" id="IPR021109">
    <property type="entry name" value="Peptidase_aspartic_dom_sf"/>
</dbReference>
<dbReference type="PROSITE" id="PS00141">
    <property type="entry name" value="ASP_PROTEASE"/>
    <property type="match status" value="1"/>
</dbReference>
<evidence type="ECO:0000313" key="1">
    <source>
        <dbReference type="EMBL" id="KAJ1203012.1"/>
    </source>
</evidence>
<protein>
    <submittedName>
        <fullName evidence="1">Uncharacterized protein</fullName>
    </submittedName>
</protein>
<comment type="caution">
    <text evidence="1">The sequence shown here is derived from an EMBL/GenBank/DDBJ whole genome shotgun (WGS) entry which is preliminary data.</text>
</comment>
<organism evidence="1 2">
    <name type="scientific">Pleurodeles waltl</name>
    <name type="common">Iberian ribbed newt</name>
    <dbReference type="NCBI Taxonomy" id="8319"/>
    <lineage>
        <taxon>Eukaryota</taxon>
        <taxon>Metazoa</taxon>
        <taxon>Chordata</taxon>
        <taxon>Craniata</taxon>
        <taxon>Vertebrata</taxon>
        <taxon>Euteleostomi</taxon>
        <taxon>Amphibia</taxon>
        <taxon>Batrachia</taxon>
        <taxon>Caudata</taxon>
        <taxon>Salamandroidea</taxon>
        <taxon>Salamandridae</taxon>
        <taxon>Pleurodelinae</taxon>
        <taxon>Pleurodeles</taxon>
    </lineage>
</organism>
<dbReference type="Proteomes" id="UP001066276">
    <property type="component" value="Chromosome 2_1"/>
</dbReference>
<proteinExistence type="predicted"/>
<dbReference type="InterPro" id="IPR001969">
    <property type="entry name" value="Aspartic_peptidase_AS"/>
</dbReference>
<sequence>MIDNTYTTSDEGENVILVQETGRQWYCGDIFCGGDAEVNPPSCVVSVSNRNVKFLADSGSPFTLISMADFKNIDDMVVQDSQIKMFAYEGKHIEVVGKFEATLKFEGKCAVGMVYVVKKGANLFVWEE</sequence>
<name>A0AAV7VS21_PLEWA</name>
<accession>A0AAV7VS21</accession>
<reference evidence="1" key="1">
    <citation type="journal article" date="2022" name="bioRxiv">
        <title>Sequencing and chromosome-scale assembly of the giantPleurodeles waltlgenome.</title>
        <authorList>
            <person name="Brown T."/>
            <person name="Elewa A."/>
            <person name="Iarovenko S."/>
            <person name="Subramanian E."/>
            <person name="Araus A.J."/>
            <person name="Petzold A."/>
            <person name="Susuki M."/>
            <person name="Suzuki K.-i.T."/>
            <person name="Hayashi T."/>
            <person name="Toyoda A."/>
            <person name="Oliveira C."/>
            <person name="Osipova E."/>
            <person name="Leigh N.D."/>
            <person name="Simon A."/>
            <person name="Yun M.H."/>
        </authorList>
    </citation>
    <scope>NUCLEOTIDE SEQUENCE</scope>
    <source>
        <strain evidence="1">20211129_DDA</strain>
        <tissue evidence="1">Liver</tissue>
    </source>
</reference>
<dbReference type="AlphaFoldDB" id="A0AAV7VS21"/>
<gene>
    <name evidence="1" type="ORF">NDU88_006807</name>
</gene>
<dbReference type="GO" id="GO:0004190">
    <property type="term" value="F:aspartic-type endopeptidase activity"/>
    <property type="evidence" value="ECO:0007669"/>
    <property type="project" value="InterPro"/>
</dbReference>
<evidence type="ECO:0000313" key="2">
    <source>
        <dbReference type="Proteomes" id="UP001066276"/>
    </source>
</evidence>
<dbReference type="EMBL" id="JANPWB010000003">
    <property type="protein sequence ID" value="KAJ1203012.1"/>
    <property type="molecule type" value="Genomic_DNA"/>
</dbReference>
<dbReference type="GO" id="GO:0006508">
    <property type="term" value="P:proteolysis"/>
    <property type="evidence" value="ECO:0007669"/>
    <property type="project" value="InterPro"/>
</dbReference>
<keyword evidence="2" id="KW-1185">Reference proteome</keyword>